<dbReference type="SUPFAM" id="SSF56235">
    <property type="entry name" value="N-terminal nucleophile aminohydrolases (Ntn hydrolases)"/>
    <property type="match status" value="1"/>
</dbReference>
<dbReference type="EMBL" id="MHPA01000027">
    <property type="protein sequence ID" value="OGZ72385.1"/>
    <property type="molecule type" value="Genomic_DNA"/>
</dbReference>
<gene>
    <name evidence="1" type="ORF">A2908_02990</name>
</gene>
<evidence type="ECO:0000313" key="2">
    <source>
        <dbReference type="Proteomes" id="UP000176774"/>
    </source>
</evidence>
<evidence type="ECO:0000313" key="1">
    <source>
        <dbReference type="EMBL" id="OGZ72385.1"/>
    </source>
</evidence>
<sequence length="233" mass="25529">MTLVIGLKTKDGIVIASDSQATSDLTSNDKVQKIFAIGGSSAVGISGDGGLATYFLDQIKEELNYSQGILHLAEEVRQKGKAKFNDFFEHLSPEKRPKLSLVLVGYSKEGNPEIYTLRSEDNFVPRKCVIGYECIGVPYIADYILTGLYETEIKMNAAAEMAVLCIEETARQGGSGVGGETKVAIIDAATKTFKQMPKIDVERMREKAKQFQIVQKSRYYPEDPDSGTGNPTI</sequence>
<name>A0A1G2ICC8_9BACT</name>
<comment type="caution">
    <text evidence="1">The sequence shown here is derived from an EMBL/GenBank/DDBJ whole genome shotgun (WGS) entry which is preliminary data.</text>
</comment>
<dbReference type="Pfam" id="PF00227">
    <property type="entry name" value="Proteasome"/>
    <property type="match status" value="1"/>
</dbReference>
<dbReference type="AlphaFoldDB" id="A0A1G2ICC8"/>
<reference evidence="1 2" key="1">
    <citation type="journal article" date="2016" name="Nat. Commun.">
        <title>Thousands of microbial genomes shed light on interconnected biogeochemical processes in an aquifer system.</title>
        <authorList>
            <person name="Anantharaman K."/>
            <person name="Brown C.T."/>
            <person name="Hug L.A."/>
            <person name="Sharon I."/>
            <person name="Castelle C.J."/>
            <person name="Probst A.J."/>
            <person name="Thomas B.C."/>
            <person name="Singh A."/>
            <person name="Wilkins M.J."/>
            <person name="Karaoz U."/>
            <person name="Brodie E.L."/>
            <person name="Williams K.H."/>
            <person name="Hubbard S.S."/>
            <person name="Banfield J.F."/>
        </authorList>
    </citation>
    <scope>NUCLEOTIDE SEQUENCE [LARGE SCALE GENOMIC DNA]</scope>
</reference>
<evidence type="ECO:0008006" key="3">
    <source>
        <dbReference type="Google" id="ProtNLM"/>
    </source>
</evidence>
<dbReference type="InterPro" id="IPR029055">
    <property type="entry name" value="Ntn_hydrolases_N"/>
</dbReference>
<proteinExistence type="predicted"/>
<dbReference type="CDD" id="cd01906">
    <property type="entry name" value="proteasome_protease_HslV"/>
    <property type="match status" value="1"/>
</dbReference>
<accession>A0A1G2ICC8</accession>
<organism evidence="1 2">
    <name type="scientific">Candidatus Staskawiczbacteria bacterium RIFCSPLOWO2_01_FULL_38_12b</name>
    <dbReference type="NCBI Taxonomy" id="1802214"/>
    <lineage>
        <taxon>Bacteria</taxon>
        <taxon>Candidatus Staskawicziibacteriota</taxon>
    </lineage>
</organism>
<dbReference type="GO" id="GO:0005839">
    <property type="term" value="C:proteasome core complex"/>
    <property type="evidence" value="ECO:0007669"/>
    <property type="project" value="InterPro"/>
</dbReference>
<protein>
    <recommendedName>
        <fullName evidence="3">Proteasome endopeptidase complex</fullName>
    </recommendedName>
</protein>
<dbReference type="Gene3D" id="3.60.20.10">
    <property type="entry name" value="Glutamine Phosphoribosylpyrophosphate, subunit 1, domain 1"/>
    <property type="match status" value="1"/>
</dbReference>
<dbReference type="STRING" id="1802214.A2908_02990"/>
<dbReference type="InterPro" id="IPR001353">
    <property type="entry name" value="Proteasome_sua/b"/>
</dbReference>
<dbReference type="GO" id="GO:0051603">
    <property type="term" value="P:proteolysis involved in protein catabolic process"/>
    <property type="evidence" value="ECO:0007669"/>
    <property type="project" value="InterPro"/>
</dbReference>
<dbReference type="Proteomes" id="UP000176774">
    <property type="component" value="Unassembled WGS sequence"/>
</dbReference>